<evidence type="ECO:0000313" key="19">
    <source>
        <dbReference type="EMBL" id="CDQ45206.1"/>
    </source>
</evidence>
<name>A0AAV2WLN3_MYCNE</name>
<dbReference type="AlphaFoldDB" id="A0AAV2WLN3"/>
<organism evidence="19 20">
    <name type="scientific">Mycolicibacterium neoaurum</name>
    <name type="common">Mycobacterium neoaurum</name>
    <dbReference type="NCBI Taxonomy" id="1795"/>
    <lineage>
        <taxon>Bacteria</taxon>
        <taxon>Bacillati</taxon>
        <taxon>Actinomycetota</taxon>
        <taxon>Actinomycetes</taxon>
        <taxon>Mycobacteriales</taxon>
        <taxon>Mycobacteriaceae</taxon>
        <taxon>Mycolicibacterium</taxon>
    </lineage>
</organism>
<dbReference type="GO" id="GO:0036199">
    <property type="term" value="F:cholest-4-en-3-one 26-monooxygenase activity"/>
    <property type="evidence" value="ECO:0007669"/>
    <property type="project" value="TreeGrafter"/>
</dbReference>
<dbReference type="Proteomes" id="UP000028864">
    <property type="component" value="Unassembled WGS sequence"/>
</dbReference>
<evidence type="ECO:0000256" key="8">
    <source>
        <dbReference type="ARBA" id="ARBA00023004"/>
    </source>
</evidence>
<dbReference type="PROSITE" id="PS00086">
    <property type="entry name" value="CYTOCHROME_P450"/>
    <property type="match status" value="1"/>
</dbReference>
<evidence type="ECO:0000256" key="7">
    <source>
        <dbReference type="ARBA" id="ARBA00023002"/>
    </source>
</evidence>
<comment type="similarity">
    <text evidence="2 18">Belongs to the cytochrome P450 family.</text>
</comment>
<keyword evidence="11" id="KW-1207">Sterol metabolism</keyword>
<dbReference type="PANTHER" id="PTHR46696:SF4">
    <property type="entry name" value="BIOTIN BIOSYNTHESIS CYTOCHROME P450"/>
    <property type="match status" value="1"/>
</dbReference>
<keyword evidence="8 18" id="KW-0408">Iron</keyword>
<evidence type="ECO:0000256" key="17">
    <source>
        <dbReference type="ARBA" id="ARBA00083909"/>
    </source>
</evidence>
<dbReference type="GO" id="GO:0008395">
    <property type="term" value="F:steroid hydroxylase activity"/>
    <property type="evidence" value="ECO:0007669"/>
    <property type="project" value="TreeGrafter"/>
</dbReference>
<keyword evidence="6" id="KW-0442">Lipid degradation</keyword>
<evidence type="ECO:0000256" key="1">
    <source>
        <dbReference type="ARBA" id="ARBA00001971"/>
    </source>
</evidence>
<dbReference type="GO" id="GO:0020037">
    <property type="term" value="F:heme binding"/>
    <property type="evidence" value="ECO:0007669"/>
    <property type="project" value="InterPro"/>
</dbReference>
<dbReference type="CDD" id="cd11033">
    <property type="entry name" value="CYP142-like"/>
    <property type="match status" value="1"/>
</dbReference>
<evidence type="ECO:0000256" key="15">
    <source>
        <dbReference type="ARBA" id="ARBA00079588"/>
    </source>
</evidence>
<evidence type="ECO:0000256" key="10">
    <source>
        <dbReference type="ARBA" id="ARBA00023098"/>
    </source>
</evidence>
<keyword evidence="9 18" id="KW-0503">Monooxygenase</keyword>
<gene>
    <name evidence="19" type="ORF">BN1047_03095</name>
</gene>
<evidence type="ECO:0000256" key="14">
    <source>
        <dbReference type="ARBA" id="ARBA00070775"/>
    </source>
</evidence>
<dbReference type="InterPro" id="IPR002397">
    <property type="entry name" value="Cyt_P450_B"/>
</dbReference>
<dbReference type="Pfam" id="PF00067">
    <property type="entry name" value="p450"/>
    <property type="match status" value="1"/>
</dbReference>
<accession>A0AAV2WLN3</accession>
<evidence type="ECO:0000256" key="13">
    <source>
        <dbReference type="ARBA" id="ARBA00049645"/>
    </source>
</evidence>
<evidence type="ECO:0000256" key="4">
    <source>
        <dbReference type="ARBA" id="ARBA00022617"/>
    </source>
</evidence>
<evidence type="ECO:0000256" key="5">
    <source>
        <dbReference type="ARBA" id="ARBA00022723"/>
    </source>
</evidence>
<dbReference type="GO" id="GO:0006707">
    <property type="term" value="P:cholesterol catabolic process"/>
    <property type="evidence" value="ECO:0007669"/>
    <property type="project" value="TreeGrafter"/>
</dbReference>
<dbReference type="InterPro" id="IPR001128">
    <property type="entry name" value="Cyt_P450"/>
</dbReference>
<evidence type="ECO:0000256" key="6">
    <source>
        <dbReference type="ARBA" id="ARBA00022963"/>
    </source>
</evidence>
<evidence type="ECO:0000256" key="12">
    <source>
        <dbReference type="ARBA" id="ARBA00023221"/>
    </source>
</evidence>
<dbReference type="EMBL" id="LK021339">
    <property type="protein sequence ID" value="CDQ45206.1"/>
    <property type="molecule type" value="Genomic_DNA"/>
</dbReference>
<protein>
    <recommendedName>
        <fullName evidence="14">Steroid C26-monooxygenase</fullName>
    </recommendedName>
    <alternativeName>
        <fullName evidence="15">Cholest-4-en-3-one C26-monooxygenase</fullName>
    </alternativeName>
    <alternativeName>
        <fullName evidence="17">Cholesterol C26-monooxygenase</fullName>
    </alternativeName>
    <alternativeName>
        <fullName evidence="16">Steroid C27-monooxygenase</fullName>
    </alternativeName>
</protein>
<dbReference type="Gene3D" id="1.10.630.10">
    <property type="entry name" value="Cytochrome P450"/>
    <property type="match status" value="1"/>
</dbReference>
<dbReference type="FunFam" id="1.10.630.10:FF:000018">
    <property type="entry name" value="Cytochrome P450 monooxygenase"/>
    <property type="match status" value="1"/>
</dbReference>
<proteinExistence type="inferred from homology"/>
<dbReference type="RefSeq" id="WP_030133144.1">
    <property type="nucleotide sequence ID" value="NZ_LK021339.1"/>
</dbReference>
<comment type="cofactor">
    <cofactor evidence="1">
        <name>heme</name>
        <dbReference type="ChEBI" id="CHEBI:30413"/>
    </cofactor>
</comment>
<keyword evidence="7 18" id="KW-0560">Oxidoreductase</keyword>
<dbReference type="GO" id="GO:0005506">
    <property type="term" value="F:iron ion binding"/>
    <property type="evidence" value="ECO:0007669"/>
    <property type="project" value="InterPro"/>
</dbReference>
<evidence type="ECO:0000256" key="9">
    <source>
        <dbReference type="ARBA" id="ARBA00023033"/>
    </source>
</evidence>
<comment type="pathway">
    <text evidence="13">Steroid metabolism; cholesterol degradation.</text>
</comment>
<evidence type="ECO:0000256" key="16">
    <source>
        <dbReference type="ARBA" id="ARBA00082981"/>
    </source>
</evidence>
<dbReference type="PANTHER" id="PTHR46696">
    <property type="entry name" value="P450, PUTATIVE (EUROFUNG)-RELATED"/>
    <property type="match status" value="1"/>
</dbReference>
<dbReference type="SUPFAM" id="SSF48264">
    <property type="entry name" value="Cytochrome P450"/>
    <property type="match status" value="1"/>
</dbReference>
<keyword evidence="4 18" id="KW-0349">Heme</keyword>
<dbReference type="InterPro" id="IPR017972">
    <property type="entry name" value="Cyt_P450_CS"/>
</dbReference>
<sequence length="405" mass="44661">MTLADLTDLDNFAQGFPHELFALHRREAPVHWHAPTVHTPDGEGFWSVATYAETLAVLRDPETYSSVTGGTRPYGGTLLQDLAVAGQVLNMMDDPRHAQIRRLVSSGLTPRMITRVEEDLRARARSLLDAVIPGQPLDFLVDVAAELPMQMICILLGVPDSERHWLFEAIEPQFDFGKARSAAVGQLSAEEAGSRMYSYGMELIAAKRATPTDDMLSVVANADLDDSVAPLSDLELYLFFSLLFSAGAETTRNAVAGGLLALIEHPEQLHLLRGDLSLLPSAIEEMVRWTTPSPSKRRTATAAVTLGGCRIEPGQKVQIWEGSANRDPAVFVDPDRFDITRKPNPHLGFGQGVHYCLGANLARLELRVLFEELLARFGTARLVAPVEWTRSNRHTGMRHMFVEFG</sequence>
<evidence type="ECO:0000256" key="11">
    <source>
        <dbReference type="ARBA" id="ARBA00023166"/>
    </source>
</evidence>
<keyword evidence="5 18" id="KW-0479">Metal-binding</keyword>
<keyword evidence="10" id="KW-0443">Lipid metabolism</keyword>
<evidence type="ECO:0000256" key="2">
    <source>
        <dbReference type="ARBA" id="ARBA00010617"/>
    </source>
</evidence>
<keyword evidence="12" id="KW-0753">Steroid metabolism</keyword>
<reference evidence="19" key="1">
    <citation type="submission" date="2014-05" db="EMBL/GenBank/DDBJ databases">
        <authorList>
            <person name="Urmite Genomes"/>
        </authorList>
    </citation>
    <scope>NUCLEOTIDE SEQUENCE</scope>
    <source>
        <strain evidence="19">DSM 44074</strain>
    </source>
</reference>
<evidence type="ECO:0000313" key="20">
    <source>
        <dbReference type="Proteomes" id="UP000028864"/>
    </source>
</evidence>
<keyword evidence="3" id="KW-0153">Cholesterol metabolism</keyword>
<evidence type="ECO:0000256" key="3">
    <source>
        <dbReference type="ARBA" id="ARBA00022548"/>
    </source>
</evidence>
<reference evidence="19" key="2">
    <citation type="submission" date="2015-09" db="EMBL/GenBank/DDBJ databases">
        <title>Draft genome sequence of Mycobacterium neoaurum DSM 44074.</title>
        <authorList>
            <person name="Croce O."/>
            <person name="Robert C."/>
            <person name="Raoult D."/>
            <person name="Drancourt M."/>
        </authorList>
    </citation>
    <scope>NUCLEOTIDE SEQUENCE</scope>
    <source>
        <strain evidence="19">DSM 44074</strain>
    </source>
</reference>
<dbReference type="InterPro" id="IPR036396">
    <property type="entry name" value="Cyt_P450_sf"/>
</dbReference>
<evidence type="ECO:0000256" key="18">
    <source>
        <dbReference type="RuleBase" id="RU000461"/>
    </source>
</evidence>
<dbReference type="PRINTS" id="PR00359">
    <property type="entry name" value="BP450"/>
</dbReference>